<sequence>MTQNDCISSTDAKILFNLNRKIHLNESIFVNKEEYHIFENRICKIFVIDTITQIFIEICAIEKLNDILCKSIVDELEKITPDDSVDISFIISFIRNDVTVLTFMGRRKAKSNCFFEIRMATAGNVDAGKSTLLGVLTHNIRDDGRGFARSKMFRHQHELESGRTSSIGESTVAVDSRGKIILKSKYALNKDDIDAYTSRAHKMFDFLDLAGHEKYLKTTIYGLVGLKPDYIMLVIGSNMGLIGMARG</sequence>
<feature type="domain" description="Tr-type G" evidence="1">
    <location>
        <begin position="118"/>
        <end position="240"/>
    </location>
</feature>
<proteinExistence type="predicted"/>
<dbReference type="PANTHER" id="PTHR43721:SF9">
    <property type="entry name" value="GTP-BINDING PROTEIN 1"/>
    <property type="match status" value="1"/>
</dbReference>
<evidence type="ECO:0000259" key="1">
    <source>
        <dbReference type="Pfam" id="PF00009"/>
    </source>
</evidence>
<dbReference type="PANTHER" id="PTHR43721">
    <property type="entry name" value="ELONGATION FACTOR TU-RELATED"/>
    <property type="match status" value="1"/>
</dbReference>
<dbReference type="Gene3D" id="3.40.50.300">
    <property type="entry name" value="P-loop containing nucleotide triphosphate hydrolases"/>
    <property type="match status" value="1"/>
</dbReference>
<dbReference type="AlphaFoldDB" id="A0A6B2G061"/>
<dbReference type="SUPFAM" id="SSF52540">
    <property type="entry name" value="P-loop containing nucleoside triphosphate hydrolases"/>
    <property type="match status" value="1"/>
</dbReference>
<dbReference type="GO" id="GO:0003746">
    <property type="term" value="F:translation elongation factor activity"/>
    <property type="evidence" value="ECO:0007669"/>
    <property type="project" value="TreeGrafter"/>
</dbReference>
<evidence type="ECO:0000313" key="2">
    <source>
        <dbReference type="EMBL" id="NDJ96920.1"/>
    </source>
</evidence>
<accession>A0A6B2G061</accession>
<dbReference type="EMBL" id="GHBR01001859">
    <property type="protein sequence ID" value="NDJ96920.1"/>
    <property type="molecule type" value="Transcribed_RNA"/>
</dbReference>
<dbReference type="InterPro" id="IPR027417">
    <property type="entry name" value="P-loop_NTPase"/>
</dbReference>
<dbReference type="GO" id="GO:0005525">
    <property type="term" value="F:GTP binding"/>
    <property type="evidence" value="ECO:0007669"/>
    <property type="project" value="InterPro"/>
</dbReference>
<dbReference type="GO" id="GO:0003924">
    <property type="term" value="F:GTPase activity"/>
    <property type="evidence" value="ECO:0007669"/>
    <property type="project" value="InterPro"/>
</dbReference>
<reference evidence="2" key="1">
    <citation type="submission" date="2018-11" db="EMBL/GenBank/DDBJ databases">
        <title>Myxobolus squamalis genome and transcriptome.</title>
        <authorList>
            <person name="Yahalomi D."/>
            <person name="Atkinson S.D."/>
            <person name="Neuhof M."/>
            <person name="Chang E.S."/>
            <person name="Philippe H."/>
            <person name="Cartwright P."/>
            <person name="Bartholomew J.L."/>
            <person name="Huchon D."/>
        </authorList>
    </citation>
    <scope>NUCLEOTIDE SEQUENCE</scope>
    <source>
        <strain evidence="2">71B08</strain>
        <tissue evidence="2">Whole</tissue>
    </source>
</reference>
<dbReference type="Pfam" id="PF00009">
    <property type="entry name" value="GTP_EFTU"/>
    <property type="match status" value="1"/>
</dbReference>
<organism evidence="2">
    <name type="scientific">Myxobolus squamalis</name>
    <name type="common">Myxosporean</name>
    <dbReference type="NCBI Taxonomy" id="59785"/>
    <lineage>
        <taxon>Eukaryota</taxon>
        <taxon>Metazoa</taxon>
        <taxon>Cnidaria</taxon>
        <taxon>Myxozoa</taxon>
        <taxon>Myxosporea</taxon>
        <taxon>Bivalvulida</taxon>
        <taxon>Platysporina</taxon>
        <taxon>Myxobolidae</taxon>
        <taxon>Myxobolus</taxon>
    </lineage>
</organism>
<name>A0A6B2G061_MYXSQ</name>
<dbReference type="InterPro" id="IPR000795">
    <property type="entry name" value="T_Tr_GTP-bd_dom"/>
</dbReference>
<dbReference type="InterPro" id="IPR050055">
    <property type="entry name" value="EF-Tu_GTPase"/>
</dbReference>
<protein>
    <submittedName>
        <fullName evidence="2">GTP-binding protein 1 (Trinotate prediction)</fullName>
    </submittedName>
</protein>